<evidence type="ECO:0000313" key="8">
    <source>
        <dbReference type="EMBL" id="OLF05539.1"/>
    </source>
</evidence>
<gene>
    <name evidence="8" type="ORF">BU204_36980</name>
</gene>
<dbReference type="Pfam" id="PF12696">
    <property type="entry name" value="TraG-D_C"/>
    <property type="match status" value="1"/>
</dbReference>
<dbReference type="InterPro" id="IPR032689">
    <property type="entry name" value="TraG-D_C"/>
</dbReference>
<comment type="caution">
    <text evidence="8">The sequence shown here is derived from an EMBL/GenBank/DDBJ whole genome shotgun (WGS) entry which is preliminary data.</text>
</comment>
<dbReference type="EMBL" id="MSIE01000136">
    <property type="protein sequence ID" value="OLF05539.1"/>
    <property type="molecule type" value="Genomic_DNA"/>
</dbReference>
<dbReference type="Gene3D" id="3.40.50.300">
    <property type="entry name" value="P-loop containing nucleotide triphosphate hydrolases"/>
    <property type="match status" value="1"/>
</dbReference>
<dbReference type="STRING" id="1912961.BU204_36980"/>
<feature type="domain" description="TraD/TraG TraM recognition site" evidence="7">
    <location>
        <begin position="150"/>
        <end position="266"/>
    </location>
</feature>
<keyword evidence="2" id="KW-1003">Cell membrane</keyword>
<protein>
    <recommendedName>
        <fullName evidence="7">TraD/TraG TraM recognition site domain-containing protein</fullName>
    </recommendedName>
</protein>
<dbReference type="SUPFAM" id="SSF52540">
    <property type="entry name" value="P-loop containing nucleoside triphosphate hydrolases"/>
    <property type="match status" value="1"/>
</dbReference>
<keyword evidence="5" id="KW-0472">Membrane</keyword>
<evidence type="ECO:0000259" key="7">
    <source>
        <dbReference type="Pfam" id="PF12696"/>
    </source>
</evidence>
<dbReference type="GO" id="GO:0005886">
    <property type="term" value="C:plasma membrane"/>
    <property type="evidence" value="ECO:0007669"/>
    <property type="project" value="UniProtKB-SubCell"/>
</dbReference>
<accession>A0A1Q8BTU3</accession>
<dbReference type="Proteomes" id="UP000185596">
    <property type="component" value="Unassembled WGS sequence"/>
</dbReference>
<evidence type="ECO:0000256" key="1">
    <source>
        <dbReference type="ARBA" id="ARBA00004651"/>
    </source>
</evidence>
<feature type="region of interest" description="Disordered" evidence="6">
    <location>
        <begin position="312"/>
        <end position="341"/>
    </location>
</feature>
<keyword evidence="9" id="KW-1185">Reference proteome</keyword>
<proteinExistence type="predicted"/>
<comment type="subcellular location">
    <subcellularLocation>
        <location evidence="1">Cell membrane</location>
        <topology evidence="1">Multi-pass membrane protein</topology>
    </subcellularLocation>
</comment>
<evidence type="ECO:0000313" key="9">
    <source>
        <dbReference type="Proteomes" id="UP000185596"/>
    </source>
</evidence>
<dbReference type="InterPro" id="IPR051539">
    <property type="entry name" value="T4SS-coupling_protein"/>
</dbReference>
<dbReference type="InterPro" id="IPR027417">
    <property type="entry name" value="P-loop_NTPase"/>
</dbReference>
<dbReference type="AlphaFoldDB" id="A0A1Q8BTU3"/>
<name>A0A1Q8BTU3_9PSEU</name>
<dbReference type="PANTHER" id="PTHR37937:SF1">
    <property type="entry name" value="CONJUGATIVE TRANSFER: DNA TRANSPORT"/>
    <property type="match status" value="1"/>
</dbReference>
<evidence type="ECO:0000256" key="6">
    <source>
        <dbReference type="SAM" id="MobiDB-lite"/>
    </source>
</evidence>
<sequence length="341" mass="36682">MLAAWLHAADLAAKDVDDLAEWLRRIDDPTPTRILRDDPRAEPSAAVNITRHLDPGAGRTTSGVVRYLTLSLNSITATEGRRLCGHRDIDSQFDMEQMITEGGTVYLLADSSRLHRLKPLLSLFAAEMFLAAEAVALRAPNRRLPQPFIGVVDELRYGITIPNLPYVASAQRKYGIGYIYGAQTASQEDAVYGPDAEALRAAAGVSIIGGIDIGSARDLSERAGSTPVVTPTRSFPTGISPYAGHSASYSEQLQHQDTLSVADQQRLSDGQAVVIARGVAPFIAWIPAYRDSRALNRVITAEAEAVARQVAGARNRQTTTPGGHREATIASADFSRPEGPS</sequence>
<evidence type="ECO:0000256" key="5">
    <source>
        <dbReference type="ARBA" id="ARBA00023136"/>
    </source>
</evidence>
<reference evidence="8 9" key="1">
    <citation type="submission" date="2016-12" db="EMBL/GenBank/DDBJ databases">
        <title>The draft genome sequence of Actinophytocola sp. 11-183.</title>
        <authorList>
            <person name="Wang W."/>
            <person name="Yuan L."/>
        </authorList>
    </citation>
    <scope>NUCLEOTIDE SEQUENCE [LARGE SCALE GENOMIC DNA]</scope>
    <source>
        <strain evidence="8 9">11-183</strain>
    </source>
</reference>
<evidence type="ECO:0000256" key="2">
    <source>
        <dbReference type="ARBA" id="ARBA00022475"/>
    </source>
</evidence>
<evidence type="ECO:0000256" key="3">
    <source>
        <dbReference type="ARBA" id="ARBA00022692"/>
    </source>
</evidence>
<dbReference type="CDD" id="cd01127">
    <property type="entry name" value="TrwB_TraG_TraD_VirD4"/>
    <property type="match status" value="1"/>
</dbReference>
<organism evidence="8 9">
    <name type="scientific">Actinophytocola xanthii</name>
    <dbReference type="NCBI Taxonomy" id="1912961"/>
    <lineage>
        <taxon>Bacteria</taxon>
        <taxon>Bacillati</taxon>
        <taxon>Actinomycetota</taxon>
        <taxon>Actinomycetes</taxon>
        <taxon>Pseudonocardiales</taxon>
        <taxon>Pseudonocardiaceae</taxon>
    </lineage>
</organism>
<dbReference type="PANTHER" id="PTHR37937">
    <property type="entry name" value="CONJUGATIVE TRANSFER: DNA TRANSPORT"/>
    <property type="match status" value="1"/>
</dbReference>
<keyword evidence="3" id="KW-0812">Transmembrane</keyword>
<evidence type="ECO:0000256" key="4">
    <source>
        <dbReference type="ARBA" id="ARBA00022989"/>
    </source>
</evidence>
<keyword evidence="4" id="KW-1133">Transmembrane helix</keyword>